<proteinExistence type="predicted"/>
<keyword evidence="3" id="KW-1185">Reference proteome</keyword>
<keyword evidence="1" id="KW-1133">Transmembrane helix</keyword>
<evidence type="ECO:0000313" key="3">
    <source>
        <dbReference type="Proteomes" id="UP000029981"/>
    </source>
</evidence>
<reference evidence="2 3" key="3">
    <citation type="journal article" date="2010" name="BMC Genomics">
        <title>Transcriptome sequencing and comparative analysis of cucumber flowers with different sex types.</title>
        <authorList>
            <person name="Guo S."/>
            <person name="Zheng Y."/>
            <person name="Joung J.G."/>
            <person name="Liu S."/>
            <person name="Zhang Z."/>
            <person name="Crasta O.R."/>
            <person name="Sobral B.W."/>
            <person name="Xu Y."/>
            <person name="Huang S."/>
            <person name="Fei Z."/>
        </authorList>
    </citation>
    <scope>NUCLEOTIDE SEQUENCE [LARGE SCALE GENOMIC DNA]</scope>
    <source>
        <strain evidence="3">cv. 9930</strain>
    </source>
</reference>
<reference evidence="2 3" key="1">
    <citation type="journal article" date="2009" name="Nat. Genet.">
        <title>The genome of the cucumber, Cucumis sativus L.</title>
        <authorList>
            <person name="Huang S."/>
            <person name="Li R."/>
            <person name="Zhang Z."/>
            <person name="Li L."/>
            <person name="Gu X."/>
            <person name="Fan W."/>
            <person name="Lucas W.J."/>
            <person name="Wang X."/>
            <person name="Xie B."/>
            <person name="Ni P."/>
            <person name="Ren Y."/>
            <person name="Zhu H."/>
            <person name="Li J."/>
            <person name="Lin K."/>
            <person name="Jin W."/>
            <person name="Fei Z."/>
            <person name="Li G."/>
            <person name="Staub J."/>
            <person name="Kilian A."/>
            <person name="van der Vossen E.A."/>
            <person name="Wu Y."/>
            <person name="Guo J."/>
            <person name="He J."/>
            <person name="Jia Z."/>
            <person name="Ren Y."/>
            <person name="Tian G."/>
            <person name="Lu Y."/>
            <person name="Ruan J."/>
            <person name="Qian W."/>
            <person name="Wang M."/>
            <person name="Huang Q."/>
            <person name="Li B."/>
            <person name="Xuan Z."/>
            <person name="Cao J."/>
            <person name="Asan"/>
            <person name="Wu Z."/>
            <person name="Zhang J."/>
            <person name="Cai Q."/>
            <person name="Bai Y."/>
            <person name="Zhao B."/>
            <person name="Han Y."/>
            <person name="Li Y."/>
            <person name="Li X."/>
            <person name="Wang S."/>
            <person name="Shi Q."/>
            <person name="Liu S."/>
            <person name="Cho W.K."/>
            <person name="Kim J.Y."/>
            <person name="Xu Y."/>
            <person name="Heller-Uszynska K."/>
            <person name="Miao H."/>
            <person name="Cheng Z."/>
            <person name="Zhang S."/>
            <person name="Wu J."/>
            <person name="Yang Y."/>
            <person name="Kang H."/>
            <person name="Li M."/>
            <person name="Liang H."/>
            <person name="Ren X."/>
            <person name="Shi Z."/>
            <person name="Wen M."/>
            <person name="Jian M."/>
            <person name="Yang H."/>
            <person name="Zhang G."/>
            <person name="Yang Z."/>
            <person name="Chen R."/>
            <person name="Liu S."/>
            <person name="Li J."/>
            <person name="Ma L."/>
            <person name="Liu H."/>
            <person name="Zhou Y."/>
            <person name="Zhao J."/>
            <person name="Fang X."/>
            <person name="Li G."/>
            <person name="Fang L."/>
            <person name="Li Y."/>
            <person name="Liu D."/>
            <person name="Zheng H."/>
            <person name="Zhang Y."/>
            <person name="Qin N."/>
            <person name="Li Z."/>
            <person name="Yang G."/>
            <person name="Yang S."/>
            <person name="Bolund L."/>
            <person name="Kristiansen K."/>
            <person name="Zheng H."/>
            <person name="Li S."/>
            <person name="Zhang X."/>
            <person name="Yang H."/>
            <person name="Wang J."/>
            <person name="Sun R."/>
            <person name="Zhang B."/>
            <person name="Jiang S."/>
            <person name="Wang J."/>
            <person name="Du Y."/>
            <person name="Li S."/>
        </authorList>
    </citation>
    <scope>NUCLEOTIDE SEQUENCE [LARGE SCALE GENOMIC DNA]</scope>
    <source>
        <strain evidence="3">cv. 9930</strain>
    </source>
</reference>
<organism evidence="2 3">
    <name type="scientific">Cucumis sativus</name>
    <name type="common">Cucumber</name>
    <dbReference type="NCBI Taxonomy" id="3659"/>
    <lineage>
        <taxon>Eukaryota</taxon>
        <taxon>Viridiplantae</taxon>
        <taxon>Streptophyta</taxon>
        <taxon>Embryophyta</taxon>
        <taxon>Tracheophyta</taxon>
        <taxon>Spermatophyta</taxon>
        <taxon>Magnoliopsida</taxon>
        <taxon>eudicotyledons</taxon>
        <taxon>Gunneridae</taxon>
        <taxon>Pentapetalae</taxon>
        <taxon>rosids</taxon>
        <taxon>fabids</taxon>
        <taxon>Cucurbitales</taxon>
        <taxon>Cucurbitaceae</taxon>
        <taxon>Benincaseae</taxon>
        <taxon>Cucumis</taxon>
    </lineage>
</organism>
<dbReference type="STRING" id="3659.A0A0A0KC24"/>
<feature type="transmembrane region" description="Helical" evidence="1">
    <location>
        <begin position="49"/>
        <end position="66"/>
    </location>
</feature>
<dbReference type="AlphaFoldDB" id="A0A0A0KC24"/>
<gene>
    <name evidence="2" type="ORF">Csa_6G179450</name>
</gene>
<dbReference type="Proteomes" id="UP000029981">
    <property type="component" value="Chromosome 6"/>
</dbReference>
<evidence type="ECO:0000313" key="2">
    <source>
        <dbReference type="EMBL" id="KGN47038.1"/>
    </source>
</evidence>
<protein>
    <submittedName>
        <fullName evidence="2">Uncharacterized protein</fullName>
    </submittedName>
</protein>
<reference evidence="2 3" key="4">
    <citation type="journal article" date="2011" name="BMC Genomics">
        <title>RNA-Seq improves annotation of protein-coding genes in the cucumber genome.</title>
        <authorList>
            <person name="Li Z."/>
            <person name="Zhang Z."/>
            <person name="Yan P."/>
            <person name="Huang S."/>
            <person name="Fei Z."/>
            <person name="Lin K."/>
        </authorList>
    </citation>
    <scope>NUCLEOTIDE SEQUENCE [LARGE SCALE GENOMIC DNA]</scope>
    <source>
        <strain evidence="3">cv. 9930</strain>
    </source>
</reference>
<feature type="transmembrane region" description="Helical" evidence="1">
    <location>
        <begin position="72"/>
        <end position="90"/>
    </location>
</feature>
<keyword evidence="1" id="KW-0812">Transmembrane</keyword>
<name>A0A0A0KC24_CUCSA</name>
<keyword evidence="1" id="KW-0472">Membrane</keyword>
<dbReference type="Gramene" id="KGN47038">
    <property type="protein sequence ID" value="KGN47038"/>
    <property type="gene ID" value="Csa_6G179450"/>
</dbReference>
<accession>A0A0A0KC24</accession>
<reference evidence="2 3" key="2">
    <citation type="journal article" date="2009" name="PLoS ONE">
        <title>An integrated genetic and cytogenetic map of the cucumber genome.</title>
        <authorList>
            <person name="Ren Y."/>
            <person name="Zhang Z."/>
            <person name="Liu J."/>
            <person name="Staub J.E."/>
            <person name="Han Y."/>
            <person name="Cheng Z."/>
            <person name="Li X."/>
            <person name="Lu J."/>
            <person name="Miao H."/>
            <person name="Kang H."/>
            <person name="Xie B."/>
            <person name="Gu X."/>
            <person name="Wang X."/>
            <person name="Du Y."/>
            <person name="Jin W."/>
            <person name="Huang S."/>
        </authorList>
    </citation>
    <scope>NUCLEOTIDE SEQUENCE [LARGE SCALE GENOMIC DNA]</scope>
    <source>
        <strain evidence="3">cv. 9930</strain>
    </source>
</reference>
<evidence type="ECO:0000256" key="1">
    <source>
        <dbReference type="SAM" id="Phobius"/>
    </source>
</evidence>
<sequence length="135" mass="14856">MAAACGAVVNLYGGICKLLCLDLLISVLLHSSFFCCLNYFSVSLLSQLCILKLVGWFVLLFDWSLLHSVVHLGILWTCVMINLWALTTILNGKEKERTLLHNCLLLLSPTTNLVCSCLHCHGGVYSSSLILNDAL</sequence>
<dbReference type="EMBL" id="CM002927">
    <property type="protein sequence ID" value="KGN47038.1"/>
    <property type="molecule type" value="Genomic_DNA"/>
</dbReference>